<keyword evidence="5" id="KW-1185">Reference proteome</keyword>
<dbReference type="SUPFAM" id="SSF53850">
    <property type="entry name" value="Periplasmic binding protein-like II"/>
    <property type="match status" value="1"/>
</dbReference>
<reference evidence="4" key="1">
    <citation type="journal article" date="2014" name="Int. J. Syst. Evol. Microbiol.">
        <title>Complete genome sequence of Corynebacterium casei LMG S-19264T (=DSM 44701T), isolated from a smear-ripened cheese.</title>
        <authorList>
            <consortium name="US DOE Joint Genome Institute (JGI-PGF)"/>
            <person name="Walter F."/>
            <person name="Albersmeier A."/>
            <person name="Kalinowski J."/>
            <person name="Ruckert C."/>
        </authorList>
    </citation>
    <scope>NUCLEOTIDE SEQUENCE</scope>
    <source>
        <strain evidence="4">JCM 19831</strain>
    </source>
</reference>
<dbReference type="Gene3D" id="3.40.190.10">
    <property type="entry name" value="Periplasmic binding protein-like II"/>
    <property type="match status" value="2"/>
</dbReference>
<sequence length="303" mass="32622">MADFVTRRRFLTLSGAVGAGAVLAACGKSTDKNSSATSDTLADARKRGSMRIAFINNKPLSYTDDKTGKLTGSGPAVLTAILAKLGVPNVDPVLVDFDAMIPGLIANRWDMSAFPFYVTPKRCEQVAFTNPMAQYLEGALVRTGNPKGIHSFTDLAKPDVKVAIQTGNAEIDWAKAAGVKESQIQLFQEEALGVEAVRQGRADAYLNGTFSLVQDLKNYGANGLEIATPFKGPIVDGKEVIAYGAWALRPQDTALRDDFNDELAKMIDNGELLKLESPYGYDQDTLPPKDVTAKTLCPNASWK</sequence>
<proteinExistence type="predicted"/>
<dbReference type="SMART" id="SM00062">
    <property type="entry name" value="PBPb"/>
    <property type="match status" value="1"/>
</dbReference>
<dbReference type="NCBIfam" id="TIGR02995">
    <property type="entry name" value="ectoine_ehuB"/>
    <property type="match status" value="1"/>
</dbReference>
<evidence type="ECO:0000256" key="1">
    <source>
        <dbReference type="ARBA" id="ARBA00022729"/>
    </source>
</evidence>
<dbReference type="GO" id="GO:0033294">
    <property type="term" value="F:ectoine binding"/>
    <property type="evidence" value="ECO:0007669"/>
    <property type="project" value="InterPro"/>
</dbReference>
<dbReference type="PANTHER" id="PTHR35936:SF17">
    <property type="entry name" value="ARGININE-BINDING EXTRACELLULAR PROTEIN ARTP"/>
    <property type="match status" value="1"/>
</dbReference>
<dbReference type="InterPro" id="IPR001638">
    <property type="entry name" value="Solute-binding_3/MltF_N"/>
</dbReference>
<dbReference type="InterPro" id="IPR006311">
    <property type="entry name" value="TAT_signal"/>
</dbReference>
<reference evidence="4" key="2">
    <citation type="submission" date="2020-09" db="EMBL/GenBank/DDBJ databases">
        <authorList>
            <person name="Sun Q."/>
            <person name="Ohkuma M."/>
        </authorList>
    </citation>
    <scope>NUCLEOTIDE SEQUENCE</scope>
    <source>
        <strain evidence="4">JCM 19831</strain>
    </source>
</reference>
<dbReference type="PROSITE" id="PS51257">
    <property type="entry name" value="PROKAR_LIPOPROTEIN"/>
    <property type="match status" value="1"/>
</dbReference>
<dbReference type="Proteomes" id="UP000642070">
    <property type="component" value="Unassembled WGS sequence"/>
</dbReference>
<dbReference type="EMBL" id="BMPI01000059">
    <property type="protein sequence ID" value="GGM69515.1"/>
    <property type="molecule type" value="Genomic_DNA"/>
</dbReference>
<dbReference type="InterPro" id="IPR014337">
    <property type="entry name" value="Ectoine_EhuB"/>
</dbReference>
<comment type="caution">
    <text evidence="4">The sequence shown here is derived from an EMBL/GenBank/DDBJ whole genome shotgun (WGS) entry which is preliminary data.</text>
</comment>
<dbReference type="RefSeq" id="WP_190255659.1">
    <property type="nucleotide sequence ID" value="NZ_BMPI01000059.1"/>
</dbReference>
<dbReference type="PROSITE" id="PS51318">
    <property type="entry name" value="TAT"/>
    <property type="match status" value="1"/>
</dbReference>
<feature type="signal peptide" evidence="2">
    <location>
        <begin position="1"/>
        <end position="24"/>
    </location>
</feature>
<dbReference type="PANTHER" id="PTHR35936">
    <property type="entry name" value="MEMBRANE-BOUND LYTIC MUREIN TRANSGLYCOSYLASE F"/>
    <property type="match status" value="1"/>
</dbReference>
<dbReference type="GO" id="GO:0051470">
    <property type="term" value="P:ectoine transmembrane transport"/>
    <property type="evidence" value="ECO:0007669"/>
    <property type="project" value="InterPro"/>
</dbReference>
<dbReference type="AlphaFoldDB" id="A0A917X5W7"/>
<evidence type="ECO:0000313" key="4">
    <source>
        <dbReference type="EMBL" id="GGM69515.1"/>
    </source>
</evidence>
<gene>
    <name evidence="4" type="ORF">GCM10007977_084070</name>
</gene>
<keyword evidence="1 2" id="KW-0732">Signal</keyword>
<feature type="chain" id="PRO_5037918665" evidence="2">
    <location>
        <begin position="25"/>
        <end position="303"/>
    </location>
</feature>
<dbReference type="Pfam" id="PF00497">
    <property type="entry name" value="SBP_bac_3"/>
    <property type="match status" value="1"/>
</dbReference>
<evidence type="ECO:0000313" key="5">
    <source>
        <dbReference type="Proteomes" id="UP000642070"/>
    </source>
</evidence>
<protein>
    <submittedName>
        <fullName evidence="4">Ectoine/hydroxyectoine ABC transporter substrate-binding protein EhuB</fullName>
    </submittedName>
</protein>
<accession>A0A917X5W7</accession>
<feature type="domain" description="Solute-binding protein family 3/N-terminal" evidence="3">
    <location>
        <begin position="49"/>
        <end position="283"/>
    </location>
</feature>
<organism evidence="4 5">
    <name type="scientific">Dactylosporangium sucinum</name>
    <dbReference type="NCBI Taxonomy" id="1424081"/>
    <lineage>
        <taxon>Bacteria</taxon>
        <taxon>Bacillati</taxon>
        <taxon>Actinomycetota</taxon>
        <taxon>Actinomycetes</taxon>
        <taxon>Micromonosporales</taxon>
        <taxon>Micromonosporaceae</taxon>
        <taxon>Dactylosporangium</taxon>
    </lineage>
</organism>
<evidence type="ECO:0000259" key="3">
    <source>
        <dbReference type="SMART" id="SM00062"/>
    </source>
</evidence>
<evidence type="ECO:0000256" key="2">
    <source>
        <dbReference type="SAM" id="SignalP"/>
    </source>
</evidence>
<name>A0A917X5W7_9ACTN</name>